<protein>
    <submittedName>
        <fullName evidence="2">Uncharacterized protein</fullName>
    </submittedName>
</protein>
<evidence type="ECO:0000313" key="2">
    <source>
        <dbReference type="EMBL" id="KAJ7017641.1"/>
    </source>
</evidence>
<comment type="caution">
    <text evidence="2">The sequence shown here is derived from an EMBL/GenBank/DDBJ whole genome shotgun (WGS) entry which is preliminary data.</text>
</comment>
<feature type="compositionally biased region" description="Low complexity" evidence="1">
    <location>
        <begin position="62"/>
        <end position="79"/>
    </location>
</feature>
<dbReference type="EMBL" id="JARJCM010000007">
    <property type="protein sequence ID" value="KAJ7044464.1"/>
    <property type="molecule type" value="Genomic_DNA"/>
</dbReference>
<dbReference type="EMBL" id="JARJCM010000391">
    <property type="protein sequence ID" value="KAJ7017641.1"/>
    <property type="molecule type" value="Genomic_DNA"/>
</dbReference>
<feature type="compositionally biased region" description="Polar residues" evidence="1">
    <location>
        <begin position="94"/>
        <end position="140"/>
    </location>
</feature>
<name>A0AAD6RY39_9AGAR</name>
<sequence length="227" mass="24455">MDWMIEARAASEKACIATHFQQPLAQHPFAPNDSDSDSRVGLPPEEGRSTASEDFAHTNKTSPSSSDLASQSQSQLSSAYGSPDPDLYAPSSRLHPNTAHSHLNQYGANPSNANQHPLQHSSPTSEYVSLTGGPQPSTPNGRKLAYAGPPSPQKPDKERRGLGFFGRKRSTNPLDKNMSGGTQDERGPRPAYLARLSTSSSPDIPPPRPARRSWNATGRCTGRQRSS</sequence>
<reference evidence="2" key="1">
    <citation type="submission" date="2023-03" db="EMBL/GenBank/DDBJ databases">
        <title>Massive genome expansion in bonnet fungi (Mycena s.s.) driven by repeated elements and novel gene families across ecological guilds.</title>
        <authorList>
            <consortium name="Lawrence Berkeley National Laboratory"/>
            <person name="Harder C.B."/>
            <person name="Miyauchi S."/>
            <person name="Viragh M."/>
            <person name="Kuo A."/>
            <person name="Thoen E."/>
            <person name="Andreopoulos B."/>
            <person name="Lu D."/>
            <person name="Skrede I."/>
            <person name="Drula E."/>
            <person name="Henrissat B."/>
            <person name="Morin E."/>
            <person name="Kohler A."/>
            <person name="Barry K."/>
            <person name="LaButti K."/>
            <person name="Morin E."/>
            <person name="Salamov A."/>
            <person name="Lipzen A."/>
            <person name="Mereny Z."/>
            <person name="Hegedus B."/>
            <person name="Baldrian P."/>
            <person name="Stursova M."/>
            <person name="Weitz H."/>
            <person name="Taylor A."/>
            <person name="Grigoriev I.V."/>
            <person name="Nagy L.G."/>
            <person name="Martin F."/>
            <person name="Kauserud H."/>
        </authorList>
    </citation>
    <scope>NUCLEOTIDE SEQUENCE</scope>
    <source>
        <strain evidence="2">CBHHK200</strain>
    </source>
</reference>
<evidence type="ECO:0000313" key="4">
    <source>
        <dbReference type="Proteomes" id="UP001218188"/>
    </source>
</evidence>
<dbReference type="Proteomes" id="UP001218188">
    <property type="component" value="Unassembled WGS sequence"/>
</dbReference>
<feature type="compositionally biased region" description="Polar residues" evidence="1">
    <location>
        <begin position="214"/>
        <end position="227"/>
    </location>
</feature>
<evidence type="ECO:0000256" key="1">
    <source>
        <dbReference type="SAM" id="MobiDB-lite"/>
    </source>
</evidence>
<proteinExistence type="predicted"/>
<dbReference type="AlphaFoldDB" id="A0AAD6RY39"/>
<keyword evidence="4" id="KW-1185">Reference proteome</keyword>
<gene>
    <name evidence="2" type="ORF">C8F04DRAFT_1279079</name>
    <name evidence="3" type="ORF">C8F04DRAFT_1356946</name>
</gene>
<evidence type="ECO:0000313" key="3">
    <source>
        <dbReference type="EMBL" id="KAJ7044464.1"/>
    </source>
</evidence>
<feature type="region of interest" description="Disordered" evidence="1">
    <location>
        <begin position="22"/>
        <end position="227"/>
    </location>
</feature>
<organism evidence="2 4">
    <name type="scientific">Mycena alexandri</name>
    <dbReference type="NCBI Taxonomy" id="1745969"/>
    <lineage>
        <taxon>Eukaryota</taxon>
        <taxon>Fungi</taxon>
        <taxon>Dikarya</taxon>
        <taxon>Basidiomycota</taxon>
        <taxon>Agaricomycotina</taxon>
        <taxon>Agaricomycetes</taxon>
        <taxon>Agaricomycetidae</taxon>
        <taxon>Agaricales</taxon>
        <taxon>Marasmiineae</taxon>
        <taxon>Mycenaceae</taxon>
        <taxon>Mycena</taxon>
    </lineage>
</organism>
<accession>A0AAD6RY39</accession>
<feature type="compositionally biased region" description="Polar residues" evidence="1">
    <location>
        <begin position="171"/>
        <end position="182"/>
    </location>
</feature>